<proteinExistence type="predicted"/>
<dbReference type="AlphaFoldDB" id="A0A8K0RAV7"/>
<gene>
    <name evidence="1" type="ORF">FB567DRAFT_619253</name>
</gene>
<comment type="caution">
    <text evidence="1">The sequence shown here is derived from an EMBL/GenBank/DDBJ whole genome shotgun (WGS) entry which is preliminary data.</text>
</comment>
<reference evidence="1" key="1">
    <citation type="journal article" date="2021" name="Nat. Commun.">
        <title>Genetic determinants of endophytism in the Arabidopsis root mycobiome.</title>
        <authorList>
            <person name="Mesny F."/>
            <person name="Miyauchi S."/>
            <person name="Thiergart T."/>
            <person name="Pickel B."/>
            <person name="Atanasova L."/>
            <person name="Karlsson M."/>
            <person name="Huettel B."/>
            <person name="Barry K.W."/>
            <person name="Haridas S."/>
            <person name="Chen C."/>
            <person name="Bauer D."/>
            <person name="Andreopoulos W."/>
            <person name="Pangilinan J."/>
            <person name="LaButti K."/>
            <person name="Riley R."/>
            <person name="Lipzen A."/>
            <person name="Clum A."/>
            <person name="Drula E."/>
            <person name="Henrissat B."/>
            <person name="Kohler A."/>
            <person name="Grigoriev I.V."/>
            <person name="Martin F.M."/>
            <person name="Hacquard S."/>
        </authorList>
    </citation>
    <scope>NUCLEOTIDE SEQUENCE</scope>
    <source>
        <strain evidence="1">MPI-SDFR-AT-0120</strain>
    </source>
</reference>
<accession>A0A8K0RAV7</accession>
<keyword evidence="2" id="KW-1185">Reference proteome</keyword>
<dbReference type="Proteomes" id="UP000813461">
    <property type="component" value="Unassembled WGS sequence"/>
</dbReference>
<name>A0A8K0RAV7_9PLEO</name>
<sequence>MQQYDELTWQALQSVKASSQPSPEGVYDMPDTLEPQLFAECALVDTFAASQSLQPNNYEVPSHPQNDLQLHTFMTPWIDDHSPHSSEPWQPLAAQLPGPQLQDHLVTEPFIIDRPTPRQHGQILGEVLEPQSDFNLETASDQFYRSDGNQCIYPYAETSTLENGLQDTDLSAPLDDVLQATSIIPGVGCIPQVWPSAFGSSPSPYVPSLESVLTLQPRLSDFDSSSATFSGTVPKFGSTSQLWPSPFDPSPYYDPGQQQHLSSLNAGPFQDGLISDPTQFQSAFNSATSLGSSSLYTLGLWPDSSQAHQIGSLGPPFYQRIVSTHTPSSLGTLPCGVNVTRSNAMISPVQVQSLILSKSTTKRQREIECLASYEQQNSGPSILPRPIGEIEDTFEPQMYEHTADGVKPPPKKRKPRESFRKVKNACFLCRLKKRSLPRSRCDEKNSMANLPLFTTTLPSLNVKIRNTTFNAFPNRDAICILRLLKPMLTILNDLEPTHVRRNIEHTSIAYYSYCQSVVRWKRPLNHIVPSATEVLDVLEILHRVLLRHILDGFDSIQSGTDPFSTLAAITLVSDEIPSLSLCESVNQAAVEHLEDFLEHRKMVLVSVLATTQSVSKRTKLRDARRRMMVSGTFAEAPEYFPPGHCKTRRYTHGNNEAGCPDCLQPPVLNVPPTPLQHMQATPTCLSSATICSLSSHVLALLDIDIVSVFEHMRDTRGLILPRIQHFLKPLSEVHLLCSAERFRNVMCFTMILWLDVLSIRMRFDDWRTNDSGDMAQAKFRVFERDVEGPMLIAVFVQMLSNLLAYFARSENKSELVDSECSEIEYTRAWFKTSQDSKMAREQLQESVIYLARNPIRVVLVGGSEIKLTLHVYNEALTRIALTGRCWAPRPQSKECL</sequence>
<dbReference type="EMBL" id="JAGMVJ010000006">
    <property type="protein sequence ID" value="KAH7089911.1"/>
    <property type="molecule type" value="Genomic_DNA"/>
</dbReference>
<protein>
    <submittedName>
        <fullName evidence="1">Uncharacterized protein</fullName>
    </submittedName>
</protein>
<evidence type="ECO:0000313" key="1">
    <source>
        <dbReference type="EMBL" id="KAH7089911.1"/>
    </source>
</evidence>
<evidence type="ECO:0000313" key="2">
    <source>
        <dbReference type="Proteomes" id="UP000813461"/>
    </source>
</evidence>
<organism evidence="1 2">
    <name type="scientific">Paraphoma chrysanthemicola</name>
    <dbReference type="NCBI Taxonomy" id="798071"/>
    <lineage>
        <taxon>Eukaryota</taxon>
        <taxon>Fungi</taxon>
        <taxon>Dikarya</taxon>
        <taxon>Ascomycota</taxon>
        <taxon>Pezizomycotina</taxon>
        <taxon>Dothideomycetes</taxon>
        <taxon>Pleosporomycetidae</taxon>
        <taxon>Pleosporales</taxon>
        <taxon>Pleosporineae</taxon>
        <taxon>Phaeosphaeriaceae</taxon>
        <taxon>Paraphoma</taxon>
    </lineage>
</organism>